<evidence type="ECO:0000313" key="2">
    <source>
        <dbReference type="EMBL" id="KFB51463.1"/>
    </source>
</evidence>
<organism evidence="2">
    <name type="scientific">Anopheles sinensis</name>
    <name type="common">Mosquito</name>
    <dbReference type="NCBI Taxonomy" id="74873"/>
    <lineage>
        <taxon>Eukaryota</taxon>
        <taxon>Metazoa</taxon>
        <taxon>Ecdysozoa</taxon>
        <taxon>Arthropoda</taxon>
        <taxon>Hexapoda</taxon>
        <taxon>Insecta</taxon>
        <taxon>Pterygota</taxon>
        <taxon>Neoptera</taxon>
        <taxon>Endopterygota</taxon>
        <taxon>Diptera</taxon>
        <taxon>Nematocera</taxon>
        <taxon>Culicoidea</taxon>
        <taxon>Culicidae</taxon>
        <taxon>Anophelinae</taxon>
        <taxon>Anopheles</taxon>
    </lineage>
</organism>
<gene>
    <name evidence="2" type="ORF">ZHAS_00019516</name>
</gene>
<sequence length="82" mass="9317">MRKGGCFSASNGWTVRFETPPLVTEKWPDRAQAVPVAVSHSRRLEVQEPLRSSRGEAEVEHRVLPSSRRTVTPISKDRRTTF</sequence>
<proteinExistence type="predicted"/>
<feature type="region of interest" description="Disordered" evidence="1">
    <location>
        <begin position="45"/>
        <end position="82"/>
    </location>
</feature>
<dbReference type="EMBL" id="KE525352">
    <property type="protein sequence ID" value="KFB51463.1"/>
    <property type="molecule type" value="Genomic_DNA"/>
</dbReference>
<reference evidence="3" key="2">
    <citation type="submission" date="2020-05" db="UniProtKB">
        <authorList>
            <consortium name="EnsemblMetazoa"/>
        </authorList>
    </citation>
    <scope>IDENTIFICATION</scope>
</reference>
<dbReference type="Proteomes" id="UP000030765">
    <property type="component" value="Unassembled WGS sequence"/>
</dbReference>
<evidence type="ECO:0000313" key="4">
    <source>
        <dbReference type="Proteomes" id="UP000030765"/>
    </source>
</evidence>
<feature type="compositionally biased region" description="Basic and acidic residues" evidence="1">
    <location>
        <begin position="45"/>
        <end position="63"/>
    </location>
</feature>
<evidence type="ECO:0000313" key="3">
    <source>
        <dbReference type="EnsemblMetazoa" id="ASIC019516-PA"/>
    </source>
</evidence>
<keyword evidence="4" id="KW-1185">Reference proteome</keyword>
<dbReference type="EMBL" id="ATLV01024482">
    <property type="status" value="NOT_ANNOTATED_CDS"/>
    <property type="molecule type" value="Genomic_DNA"/>
</dbReference>
<accession>A0A084WML9</accession>
<evidence type="ECO:0000256" key="1">
    <source>
        <dbReference type="SAM" id="MobiDB-lite"/>
    </source>
</evidence>
<dbReference type="VEuPathDB" id="VectorBase:ASIC019516"/>
<protein>
    <submittedName>
        <fullName evidence="2 3">Uncharacterized protein</fullName>
    </submittedName>
</protein>
<dbReference type="AlphaFoldDB" id="A0A084WML9"/>
<reference evidence="2 4" key="1">
    <citation type="journal article" date="2014" name="BMC Genomics">
        <title>Genome sequence of Anopheles sinensis provides insight into genetics basis of mosquito competence for malaria parasites.</title>
        <authorList>
            <person name="Zhou D."/>
            <person name="Zhang D."/>
            <person name="Ding G."/>
            <person name="Shi L."/>
            <person name="Hou Q."/>
            <person name="Ye Y."/>
            <person name="Xu Y."/>
            <person name="Zhou H."/>
            <person name="Xiong C."/>
            <person name="Li S."/>
            <person name="Yu J."/>
            <person name="Hong S."/>
            <person name="Yu X."/>
            <person name="Zou P."/>
            <person name="Chen C."/>
            <person name="Chang X."/>
            <person name="Wang W."/>
            <person name="Lv Y."/>
            <person name="Sun Y."/>
            <person name="Ma L."/>
            <person name="Shen B."/>
            <person name="Zhu C."/>
        </authorList>
    </citation>
    <scope>NUCLEOTIDE SEQUENCE [LARGE SCALE GENOMIC DNA]</scope>
</reference>
<dbReference type="EnsemblMetazoa" id="ASIC019516-RA">
    <property type="protein sequence ID" value="ASIC019516-PA"/>
    <property type="gene ID" value="ASIC019516"/>
</dbReference>
<name>A0A084WML9_ANOSI</name>